<dbReference type="eggNOG" id="ENOG502RM4B">
    <property type="taxonomic scope" value="Eukaryota"/>
</dbReference>
<dbReference type="GO" id="GO:0006508">
    <property type="term" value="P:proteolysis"/>
    <property type="evidence" value="ECO:0007669"/>
    <property type="project" value="InterPro"/>
</dbReference>
<keyword evidence="1" id="KW-0645">Protease</keyword>
<feature type="compositionally biased region" description="Polar residues" evidence="2">
    <location>
        <begin position="577"/>
        <end position="587"/>
    </location>
</feature>
<evidence type="ECO:0000256" key="3">
    <source>
        <dbReference type="SAM" id="SignalP"/>
    </source>
</evidence>
<keyword evidence="1" id="KW-0378">Hydrolase</keyword>
<dbReference type="InterPro" id="IPR002227">
    <property type="entry name" value="Tyrosinase_Cu-bd"/>
</dbReference>
<keyword evidence="1" id="KW-0064">Aspartyl protease</keyword>
<dbReference type="RefSeq" id="XP_001219434.1">
    <property type="nucleotide sequence ID" value="XM_001219433.1"/>
</dbReference>
<dbReference type="VEuPathDB" id="FungiDB:CHGG_00213"/>
<dbReference type="SMR" id="Q2HHU1"/>
<dbReference type="PROSITE" id="PS00141">
    <property type="entry name" value="ASP_PROTEASE"/>
    <property type="match status" value="1"/>
</dbReference>
<dbReference type="Proteomes" id="UP000001056">
    <property type="component" value="Unassembled WGS sequence"/>
</dbReference>
<dbReference type="Pfam" id="PF00264">
    <property type="entry name" value="Tyrosinase"/>
    <property type="match status" value="1"/>
</dbReference>
<feature type="domain" description="Tyrosinase copper-binding" evidence="4">
    <location>
        <begin position="113"/>
        <end position="246"/>
    </location>
</feature>
<dbReference type="AlphaFoldDB" id="Q2HHU1"/>
<dbReference type="HOGENOM" id="CLU_464594_0_0_1"/>
<keyword evidence="3" id="KW-0732">Signal</keyword>
<evidence type="ECO:0000313" key="5">
    <source>
        <dbReference type="EMBL" id="EAQ91978.1"/>
    </source>
</evidence>
<evidence type="ECO:0000259" key="4">
    <source>
        <dbReference type="Pfam" id="PF00264"/>
    </source>
</evidence>
<dbReference type="SUPFAM" id="SSF48056">
    <property type="entry name" value="Di-copper centre-containing domain"/>
    <property type="match status" value="1"/>
</dbReference>
<feature type="signal peptide" evidence="3">
    <location>
        <begin position="1"/>
        <end position="20"/>
    </location>
</feature>
<feature type="region of interest" description="Disordered" evidence="2">
    <location>
        <begin position="566"/>
        <end position="587"/>
    </location>
</feature>
<dbReference type="GeneID" id="4387758"/>
<evidence type="ECO:0000313" key="6">
    <source>
        <dbReference type="Proteomes" id="UP000001056"/>
    </source>
</evidence>
<dbReference type="InterPro" id="IPR001969">
    <property type="entry name" value="Aspartic_peptidase_AS"/>
</dbReference>
<dbReference type="STRING" id="306901.Q2HHU1"/>
<accession>Q2HHU1</accession>
<organism evidence="5 6">
    <name type="scientific">Chaetomium globosum (strain ATCC 6205 / CBS 148.51 / DSM 1962 / NBRC 6347 / NRRL 1970)</name>
    <name type="common">Soil fungus</name>
    <dbReference type="NCBI Taxonomy" id="306901"/>
    <lineage>
        <taxon>Eukaryota</taxon>
        <taxon>Fungi</taxon>
        <taxon>Dikarya</taxon>
        <taxon>Ascomycota</taxon>
        <taxon>Pezizomycotina</taxon>
        <taxon>Sordariomycetes</taxon>
        <taxon>Sordariomycetidae</taxon>
        <taxon>Sordariales</taxon>
        <taxon>Chaetomiaceae</taxon>
        <taxon>Chaetomium</taxon>
    </lineage>
</organism>
<dbReference type="InterPro" id="IPR021109">
    <property type="entry name" value="Peptidase_aspartic_dom_sf"/>
</dbReference>
<dbReference type="Gene3D" id="1.10.1280.10">
    <property type="entry name" value="Di-copper center containing domain from catechol oxidase"/>
    <property type="match status" value="3"/>
</dbReference>
<reference evidence="6" key="1">
    <citation type="journal article" date="2015" name="Genome Announc.">
        <title>Draft genome sequence of the cellulolytic fungus Chaetomium globosum.</title>
        <authorList>
            <person name="Cuomo C.A."/>
            <person name="Untereiner W.A."/>
            <person name="Ma L.-J."/>
            <person name="Grabherr M."/>
            <person name="Birren B.W."/>
        </authorList>
    </citation>
    <scope>NUCLEOTIDE SEQUENCE [LARGE SCALE GENOMIC DNA]</scope>
    <source>
        <strain evidence="6">ATCC 6205 / CBS 148.51 / DSM 1962 / NBRC 6347 / NRRL 1970</strain>
    </source>
</reference>
<name>Q2HHU1_CHAGB</name>
<protein>
    <recommendedName>
        <fullName evidence="4">Tyrosinase copper-binding domain-containing protein</fullName>
    </recommendedName>
</protein>
<proteinExistence type="predicted"/>
<evidence type="ECO:0000256" key="1">
    <source>
        <dbReference type="ARBA" id="ARBA00022750"/>
    </source>
</evidence>
<dbReference type="EMBL" id="CH408029">
    <property type="protein sequence ID" value="EAQ91978.1"/>
    <property type="molecule type" value="Genomic_DNA"/>
</dbReference>
<dbReference type="InterPro" id="IPR008922">
    <property type="entry name" value="Di-copper_centre_dom_sf"/>
</dbReference>
<sequence>MVHSTAWATALFAGLAVSQSYPPDAVDKLATDSLPKLKEWLAKNPQDSCTVETAVRRKEWSDLTPQERKDYTDAVLCLQSKPALTSAAAPGAKSRFDDYVVIHIQQTPRNHGSYWNWDRYAKDPVNSPLFDGGEASMGGNGAKEPHQGINIPGAGTIPPADGGGCVTTGPFKNMTVNLGPLAPTLQIKRNPRADGLGHNPRCLRRDVNKHAAAVTTANYTHELITANQEIFWFQTVMEGQFSQGKMQDLEKRLTQVSMTRTMNNMPPSANGTLDDLSGLGVLAPDVKVRELMSTMGGLSGKFCYIYERSKTYKEVGPGKFQPPPLGLPIASRSYITDPLQITGATVHGQVINTKQNASGSTQHSDPDNFPNGLADTGTAFFALPNASFTNLLTAIPQAVHNTSVPGHITSQDFAELPCAKRNNPTNTLAFTFFDPRPGGGRGGGGRMWAVDVMSEGCMRCSMRLGPVTLGHDSWPLSCISRFRLQHIQHAKVSKHGVKSRKPAGSELQHDASWWRALIPSPTGIKGRNVICNDPCPLNAWCGSLDACPNARGLTFPLHGNWNSNVARRRAKSRGPVPTTSKPQVGGP</sequence>
<dbReference type="OrthoDB" id="6132182at2759"/>
<feature type="chain" id="PRO_5004209268" description="Tyrosinase copper-binding domain-containing protein" evidence="3">
    <location>
        <begin position="21"/>
        <end position="587"/>
    </location>
</feature>
<evidence type="ECO:0000256" key="2">
    <source>
        <dbReference type="SAM" id="MobiDB-lite"/>
    </source>
</evidence>
<dbReference type="GO" id="GO:0016491">
    <property type="term" value="F:oxidoreductase activity"/>
    <property type="evidence" value="ECO:0007669"/>
    <property type="project" value="InterPro"/>
</dbReference>
<dbReference type="GO" id="GO:0004190">
    <property type="term" value="F:aspartic-type endopeptidase activity"/>
    <property type="evidence" value="ECO:0007669"/>
    <property type="project" value="UniProtKB-KW"/>
</dbReference>
<dbReference type="InParanoid" id="Q2HHU1"/>
<dbReference type="Gene3D" id="2.40.70.10">
    <property type="entry name" value="Acid Proteases"/>
    <property type="match status" value="1"/>
</dbReference>
<keyword evidence="6" id="KW-1185">Reference proteome</keyword>
<gene>
    <name evidence="5" type="ORF">CHGG_00213</name>
</gene>